<dbReference type="AlphaFoldDB" id="M8A680"/>
<evidence type="ECO:0000313" key="3">
    <source>
        <dbReference type="EMBL" id="EMS67937.1"/>
    </source>
</evidence>
<dbReference type="SUPFAM" id="SSF51197">
    <property type="entry name" value="Clavaminate synthase-like"/>
    <property type="match status" value="1"/>
</dbReference>
<name>M8A680_TRIUA</name>
<dbReference type="PANTHER" id="PTHR47990">
    <property type="entry name" value="2-OXOGLUTARATE (2OG) AND FE(II)-DEPENDENT OXYGENASE SUPERFAMILY PROTEIN-RELATED"/>
    <property type="match status" value="1"/>
</dbReference>
<evidence type="ECO:0000256" key="1">
    <source>
        <dbReference type="SAM" id="MobiDB-lite"/>
    </source>
</evidence>
<feature type="region of interest" description="Disordered" evidence="1">
    <location>
        <begin position="1"/>
        <end position="21"/>
    </location>
</feature>
<dbReference type="Pfam" id="PF03171">
    <property type="entry name" value="2OG-FeII_Oxy"/>
    <property type="match status" value="1"/>
</dbReference>
<protein>
    <submittedName>
        <fullName evidence="3">1-aminocyclopropane-1-carboxylate oxidase-like protein 11</fullName>
    </submittedName>
</protein>
<dbReference type="Gene3D" id="2.60.120.330">
    <property type="entry name" value="B-lactam Antibiotic, Isopenicillin N Synthase, Chain"/>
    <property type="match status" value="1"/>
</dbReference>
<proteinExistence type="predicted"/>
<organism evidence="3">
    <name type="scientific">Triticum urartu</name>
    <name type="common">Red wild einkorn</name>
    <name type="synonym">Crithodium urartu</name>
    <dbReference type="NCBI Taxonomy" id="4572"/>
    <lineage>
        <taxon>Eukaryota</taxon>
        <taxon>Viridiplantae</taxon>
        <taxon>Streptophyta</taxon>
        <taxon>Embryophyta</taxon>
        <taxon>Tracheophyta</taxon>
        <taxon>Spermatophyta</taxon>
        <taxon>Magnoliopsida</taxon>
        <taxon>Liliopsida</taxon>
        <taxon>Poales</taxon>
        <taxon>Poaceae</taxon>
        <taxon>BOP clade</taxon>
        <taxon>Pooideae</taxon>
        <taxon>Triticodae</taxon>
        <taxon>Triticeae</taxon>
        <taxon>Triticinae</taxon>
        <taxon>Triticum</taxon>
    </lineage>
</organism>
<dbReference type="InterPro" id="IPR050231">
    <property type="entry name" value="Iron_ascorbate_oxido_reductase"/>
</dbReference>
<sequence>MTRPSEEEKLNHDTGGAPEHTYTQIMSNDKYTSVDHRVVMNSREEARVSIAVFFNPGKRGDSVFYGPLPELVSSENPAKYRSFTMSEFFGAFFKRDLASKALLDNFKLESNYQVGQNAYDWMYDVILSATIIA</sequence>
<feature type="compositionally biased region" description="Basic and acidic residues" evidence="1">
    <location>
        <begin position="1"/>
        <end position="12"/>
    </location>
</feature>
<dbReference type="InterPro" id="IPR027443">
    <property type="entry name" value="IPNS-like_sf"/>
</dbReference>
<accession>M8A680</accession>
<dbReference type="eggNOG" id="KOG0143">
    <property type="taxonomic scope" value="Eukaryota"/>
</dbReference>
<dbReference type="STRING" id="4572.M8A680"/>
<dbReference type="EMBL" id="KD013471">
    <property type="protein sequence ID" value="EMS67937.1"/>
    <property type="molecule type" value="Genomic_DNA"/>
</dbReference>
<evidence type="ECO:0000259" key="2">
    <source>
        <dbReference type="Pfam" id="PF03171"/>
    </source>
</evidence>
<gene>
    <name evidence="3" type="ORF">TRIUR3_15924</name>
</gene>
<reference evidence="3" key="1">
    <citation type="journal article" date="2013" name="Nature">
        <title>Draft genome of the wheat A-genome progenitor Triticum urartu.</title>
        <authorList>
            <person name="Ling H.Q."/>
            <person name="Zhao S."/>
            <person name="Liu D."/>
            <person name="Wang J."/>
            <person name="Sun H."/>
            <person name="Zhang C."/>
            <person name="Fan H."/>
            <person name="Li D."/>
            <person name="Dong L."/>
            <person name="Tao Y."/>
            <person name="Gao C."/>
            <person name="Wu H."/>
            <person name="Li Y."/>
            <person name="Cui Y."/>
            <person name="Guo X."/>
            <person name="Zheng S."/>
            <person name="Wang B."/>
            <person name="Yu K."/>
            <person name="Liang Q."/>
            <person name="Yang W."/>
            <person name="Lou X."/>
            <person name="Chen J."/>
            <person name="Feng M."/>
            <person name="Jian J."/>
            <person name="Zhang X."/>
            <person name="Luo G."/>
            <person name="Jiang Y."/>
            <person name="Liu J."/>
            <person name="Wang Z."/>
            <person name="Sha Y."/>
            <person name="Zhang B."/>
            <person name="Wu H."/>
            <person name="Tang D."/>
            <person name="Shen Q."/>
            <person name="Xue P."/>
            <person name="Zou S."/>
            <person name="Wang X."/>
            <person name="Liu X."/>
            <person name="Wang F."/>
            <person name="Yang Y."/>
            <person name="An X."/>
            <person name="Dong Z."/>
            <person name="Zhang K."/>
            <person name="Zhang X."/>
            <person name="Luo M.C."/>
            <person name="Dvorak J."/>
            <person name="Tong Y."/>
            <person name="Wang J."/>
            <person name="Yang H."/>
            <person name="Li Z."/>
            <person name="Wang D."/>
            <person name="Zhang A."/>
            <person name="Wang J."/>
        </authorList>
    </citation>
    <scope>NUCLEOTIDE SEQUENCE</scope>
</reference>
<feature type="domain" description="Isopenicillin N synthase-like Fe(2+) 2OG dioxygenase" evidence="2">
    <location>
        <begin position="23"/>
        <end position="56"/>
    </location>
</feature>
<dbReference type="InterPro" id="IPR044861">
    <property type="entry name" value="IPNS-like_FE2OG_OXY"/>
</dbReference>